<proteinExistence type="inferred from homology"/>
<comment type="similarity">
    <text evidence="1 5">Belongs to the universal ribosomal protein uL29 family.</text>
</comment>
<dbReference type="Proteomes" id="UP000192708">
    <property type="component" value="Unassembled WGS sequence"/>
</dbReference>
<dbReference type="SUPFAM" id="SSF46561">
    <property type="entry name" value="Ribosomal protein L29 (L29p)"/>
    <property type="match status" value="1"/>
</dbReference>
<keyword evidence="3 5" id="KW-0687">Ribonucleoprotein</keyword>
<dbReference type="GO" id="GO:0006412">
    <property type="term" value="P:translation"/>
    <property type="evidence" value="ECO:0007669"/>
    <property type="project" value="UniProtKB-UniRule"/>
</dbReference>
<evidence type="ECO:0000313" key="6">
    <source>
        <dbReference type="EMBL" id="SMC80434.1"/>
    </source>
</evidence>
<dbReference type="Gene3D" id="6.10.140.1970">
    <property type="match status" value="1"/>
</dbReference>
<evidence type="ECO:0000256" key="2">
    <source>
        <dbReference type="ARBA" id="ARBA00022980"/>
    </source>
</evidence>
<dbReference type="HAMAP" id="MF_00374">
    <property type="entry name" value="Ribosomal_uL29"/>
    <property type="match status" value="1"/>
</dbReference>
<evidence type="ECO:0000256" key="1">
    <source>
        <dbReference type="ARBA" id="ARBA00009254"/>
    </source>
</evidence>
<dbReference type="InterPro" id="IPR001854">
    <property type="entry name" value="Ribosomal_uL29"/>
</dbReference>
<dbReference type="RefSeq" id="WP_084285829.1">
    <property type="nucleotide sequence ID" value="NZ_FWXJ01000019.1"/>
</dbReference>
<dbReference type="STRING" id="1938817.SAMN06296008_11928"/>
<protein>
    <recommendedName>
        <fullName evidence="4 5">Large ribosomal subunit protein uL29</fullName>
    </recommendedName>
</protein>
<keyword evidence="2 5" id="KW-0689">Ribosomal protein</keyword>
<evidence type="ECO:0000313" key="7">
    <source>
        <dbReference type="Proteomes" id="UP000192708"/>
    </source>
</evidence>
<evidence type="ECO:0000256" key="3">
    <source>
        <dbReference type="ARBA" id="ARBA00023274"/>
    </source>
</evidence>
<dbReference type="GO" id="GO:0003735">
    <property type="term" value="F:structural constituent of ribosome"/>
    <property type="evidence" value="ECO:0007669"/>
    <property type="project" value="InterPro"/>
</dbReference>
<dbReference type="AlphaFoldDB" id="A0A1W2C5Z0"/>
<dbReference type="InterPro" id="IPR036049">
    <property type="entry name" value="Ribosomal_uL29_sf"/>
</dbReference>
<dbReference type="GO" id="GO:1990904">
    <property type="term" value="C:ribonucleoprotein complex"/>
    <property type="evidence" value="ECO:0007669"/>
    <property type="project" value="UniProtKB-KW"/>
</dbReference>
<dbReference type="Pfam" id="PF00831">
    <property type="entry name" value="Ribosomal_L29"/>
    <property type="match status" value="1"/>
</dbReference>
<evidence type="ECO:0000256" key="4">
    <source>
        <dbReference type="ARBA" id="ARBA00035204"/>
    </source>
</evidence>
<dbReference type="NCBIfam" id="TIGR00012">
    <property type="entry name" value="L29"/>
    <property type="match status" value="1"/>
</dbReference>
<dbReference type="OrthoDB" id="9815192at2"/>
<dbReference type="CDD" id="cd00427">
    <property type="entry name" value="Ribosomal_L29_HIP"/>
    <property type="match status" value="1"/>
</dbReference>
<keyword evidence="7" id="KW-1185">Reference proteome</keyword>
<gene>
    <name evidence="5" type="primary">rpmC</name>
    <name evidence="6" type="ORF">SAMN06296008_11928</name>
</gene>
<reference evidence="6 7" key="1">
    <citation type="submission" date="2017-04" db="EMBL/GenBank/DDBJ databases">
        <authorList>
            <person name="Afonso C.L."/>
            <person name="Miller P.J."/>
            <person name="Scott M.A."/>
            <person name="Spackman E."/>
            <person name="Goraichik I."/>
            <person name="Dimitrov K.M."/>
            <person name="Suarez D.L."/>
            <person name="Swayne D.E."/>
        </authorList>
    </citation>
    <scope>NUCLEOTIDE SEQUENCE [LARGE SCALE GENOMIC DNA]</scope>
    <source>
        <strain evidence="6 7">VK13</strain>
    </source>
</reference>
<accession>A0A1W2C5Z0</accession>
<dbReference type="EMBL" id="FWXJ01000019">
    <property type="protein sequence ID" value="SMC80434.1"/>
    <property type="molecule type" value="Genomic_DNA"/>
</dbReference>
<organism evidence="6 7">
    <name type="scientific">Polynucleobacter kasalickyi</name>
    <dbReference type="NCBI Taxonomy" id="1938817"/>
    <lineage>
        <taxon>Bacteria</taxon>
        <taxon>Pseudomonadati</taxon>
        <taxon>Pseudomonadota</taxon>
        <taxon>Betaproteobacteria</taxon>
        <taxon>Burkholderiales</taxon>
        <taxon>Burkholderiaceae</taxon>
        <taxon>Polynucleobacter</taxon>
    </lineage>
</organism>
<name>A0A1W2C5Z0_9BURK</name>
<sequence length="64" mass="7237">MEMKELMTKDALALNNELSELLKAQFKLRMQKGTQQLQDTSQLGKVKRDIARVKTAMTQKAAGK</sequence>
<dbReference type="GO" id="GO:0005840">
    <property type="term" value="C:ribosome"/>
    <property type="evidence" value="ECO:0007669"/>
    <property type="project" value="UniProtKB-KW"/>
</dbReference>
<evidence type="ECO:0000256" key="5">
    <source>
        <dbReference type="HAMAP-Rule" id="MF_00374"/>
    </source>
</evidence>